<gene>
    <name evidence="3" type="ORF">GCM10009823_33090</name>
</gene>
<dbReference type="RefSeq" id="WP_344338665.1">
    <property type="nucleotide sequence ID" value="NZ_BAAAPZ010000019.1"/>
</dbReference>
<sequence>MNVTVASPPAQFQPSSVAERSHPTSLAEVRELVNASSDSSAVTASLRAVADALSTETAAAAEPLLCAAHDSAAPDPGTLLKALAVSARAADQLQARQLRERARFALAQILEDGEEEIGLLFESSPGAPAPADVSSLEPGADPASAPCVPATVPVLPGTHDGSLRAFFSALLPRQDAMTLSAVHNSTQVRERGAAAEAVLVLLGLPELLHTVENGDLPFNRIERLLPKTRLMSLAQLHLLDVFLTDLDRKLDLGRYLRAAQKFITALEGTSLTPAQVRRERRVVLERHDDGSGSLTMHGPLVILEALYQRTRGMARAILRSQIGALALELEDGGSARSADARSADANEAGTNEAGALEYADSAPAGGLGGAPACRLGSAPGCRLGFAPVTAQVVDERQFGQMMFDLLADSRPETVTSVIEAGDGDGSRAPRTEVPLRPGTGAGSSERSGPPSGTGAPSDRDPLGGSDQMRRHQVRVLCPTDGEWLRRQATVSVTVPATALLRADDRPGELAGAAPLPAEFARQVAAHSRDWHRILTDPATGTVLDEPARTYAPTRATRTVVNTKWQTCTAPGCTAPAQNAEFEHGIPFDHVRPERGGPTHPSNGHPMCRRCHALKTAGIIRMERTGANEILWSLPLGVTVTTVAPPIDAGAVLSRSIAEIAETGSAGDSTPVPPDIALPRCITTPQAAARLAADVFARLEAEERQIQSLRQAGSALSLRDSLRLAEDRRQFRTRESRLGLHLRELQIERAHLEAAKRAHGERLSVLEARELANEELTWKIAERDEALRAREKRVARTEREWWARTREEHLRRLTLARQREAANEEAARRAHIEFAQLLERPGVCRHTDLEAALAQMRSGVDSLPATVEECPDCEAEYAAFLIEIRALNSQEVEDLVWEEELRSRAERARERERAQERERERIREIRVRDVKAQAEAAEKRSYIRESQRLGRERARLEHAETLPAVCTADCCTAARSQVRPGEKDKTTGRTGTTTDTGNGTGDSTVAVSAASPATASATEGTAVDETGGKTASGTEGEAAGSAPRSRRDRLRAAVDQVMSGCARGPQTAPGGAGSSAAGSRTTAPARWGYGGSIGFCSEDPPPF</sequence>
<reference evidence="3 4" key="1">
    <citation type="journal article" date="2019" name="Int. J. Syst. Evol. Microbiol.">
        <title>The Global Catalogue of Microorganisms (GCM) 10K type strain sequencing project: providing services to taxonomists for standard genome sequencing and annotation.</title>
        <authorList>
            <consortium name="The Broad Institute Genomics Platform"/>
            <consortium name="The Broad Institute Genome Sequencing Center for Infectious Disease"/>
            <person name="Wu L."/>
            <person name="Ma J."/>
        </authorList>
    </citation>
    <scope>NUCLEOTIDE SEQUENCE [LARGE SCALE GENOMIC DNA]</scope>
    <source>
        <strain evidence="3 4">JCM 15900</strain>
    </source>
</reference>
<dbReference type="EMBL" id="BAAAPZ010000019">
    <property type="protein sequence ID" value="GAA2106715.1"/>
    <property type="molecule type" value="Genomic_DNA"/>
</dbReference>
<keyword evidence="1" id="KW-0175">Coiled coil</keyword>
<feature type="region of interest" description="Disordered" evidence="2">
    <location>
        <begin position="417"/>
        <end position="471"/>
    </location>
</feature>
<proteinExistence type="predicted"/>
<feature type="region of interest" description="Disordered" evidence="2">
    <location>
        <begin position="976"/>
        <end position="1102"/>
    </location>
</feature>
<feature type="compositionally biased region" description="Low complexity" evidence="2">
    <location>
        <begin position="987"/>
        <end position="1020"/>
    </location>
</feature>
<feature type="compositionally biased region" description="Low complexity" evidence="2">
    <location>
        <begin position="1027"/>
        <end position="1041"/>
    </location>
</feature>
<evidence type="ECO:0000313" key="3">
    <source>
        <dbReference type="EMBL" id="GAA2106715.1"/>
    </source>
</evidence>
<comment type="caution">
    <text evidence="3">The sequence shown here is derived from an EMBL/GenBank/DDBJ whole genome shotgun (WGS) entry which is preliminary data.</text>
</comment>
<evidence type="ECO:0000313" key="4">
    <source>
        <dbReference type="Proteomes" id="UP001500984"/>
    </source>
</evidence>
<feature type="compositionally biased region" description="Low complexity" evidence="2">
    <location>
        <begin position="1063"/>
        <end position="1084"/>
    </location>
</feature>
<protein>
    <recommendedName>
        <fullName evidence="5">HNH nuclease domain-containing protein</fullName>
    </recommendedName>
</protein>
<dbReference type="InterPro" id="IPR003615">
    <property type="entry name" value="HNH_nuc"/>
</dbReference>
<name>A0ABN2XBA8_9MICO</name>
<dbReference type="Proteomes" id="UP001500984">
    <property type="component" value="Unassembled WGS sequence"/>
</dbReference>
<evidence type="ECO:0000256" key="2">
    <source>
        <dbReference type="SAM" id="MobiDB-lite"/>
    </source>
</evidence>
<organism evidence="3 4">
    <name type="scientific">Brevibacterium salitolerans</name>
    <dbReference type="NCBI Taxonomy" id="1403566"/>
    <lineage>
        <taxon>Bacteria</taxon>
        <taxon>Bacillati</taxon>
        <taxon>Actinomycetota</taxon>
        <taxon>Actinomycetes</taxon>
        <taxon>Micrococcales</taxon>
        <taxon>Brevibacteriaceae</taxon>
        <taxon>Brevibacterium</taxon>
    </lineage>
</organism>
<keyword evidence="4" id="KW-1185">Reference proteome</keyword>
<evidence type="ECO:0000256" key="1">
    <source>
        <dbReference type="SAM" id="Coils"/>
    </source>
</evidence>
<accession>A0ABN2XBA8</accession>
<feature type="region of interest" description="Disordered" evidence="2">
    <location>
        <begin position="1"/>
        <end position="24"/>
    </location>
</feature>
<feature type="coiled-coil region" evidence="1">
    <location>
        <begin position="897"/>
        <end position="924"/>
    </location>
</feature>
<dbReference type="CDD" id="cd00085">
    <property type="entry name" value="HNHc"/>
    <property type="match status" value="1"/>
</dbReference>
<evidence type="ECO:0008006" key="5">
    <source>
        <dbReference type="Google" id="ProtNLM"/>
    </source>
</evidence>
<feature type="compositionally biased region" description="Polar residues" evidence="2">
    <location>
        <begin position="1"/>
        <end position="18"/>
    </location>
</feature>